<feature type="transmembrane region" description="Helical" evidence="1">
    <location>
        <begin position="335"/>
        <end position="356"/>
    </location>
</feature>
<dbReference type="Pfam" id="PF07454">
    <property type="entry name" value="SpoIIP"/>
    <property type="match status" value="1"/>
</dbReference>
<evidence type="ECO:0000313" key="3">
    <source>
        <dbReference type="EMBL" id="BBB91322.1"/>
    </source>
</evidence>
<feature type="chain" id="PRO_5016980998" evidence="2">
    <location>
        <begin position="27"/>
        <end position="387"/>
    </location>
</feature>
<gene>
    <name evidence="3" type="ORF">MAMMFC1_02000</name>
</gene>
<sequence length="387" mass="42550">MSYLRTVLLYSSILLSVLLSAGNLYAEPLAQDSDTVYNNDAEMISGYTTIVDEQGQIILQTGHQAYPGDQFINEDDTLYEIISVEGNVGKARVIGSYSSILPIYNVPAQAAPAEVPKPLIGIYHTHTDESYIPSDGRATERGKGSIMLVGDAFARRLKKLGYQVDHNKTLHDPHDANAYHRSRRTVMKMLKNQPVALFDVHRNSAPASAYRTTINGQEATKILLVVGRQNQSRITIQNYARQIKAATDARYKGLIRGIFIAHGNYNQDLSPRNILIEVGTQYSNREAAERSAALFADIVPSFLNSAAGGGVAQASPPGDDGTVGSFTTTDPVSPAYYDILWIVLALIAGAAVYLYLSTGSLKEAKQKLRNFVKYEFTNFLGPRRKRK</sequence>
<dbReference type="InterPro" id="IPR010897">
    <property type="entry name" value="Spore_II_P"/>
</dbReference>
<name>A0A348AJS4_9FIRM</name>
<dbReference type="AlphaFoldDB" id="A0A348AJS4"/>
<accession>A0A348AJS4</accession>
<dbReference type="Proteomes" id="UP000276437">
    <property type="component" value="Chromosome"/>
</dbReference>
<dbReference type="RefSeq" id="WP_126308355.1">
    <property type="nucleotide sequence ID" value="NZ_AP018449.1"/>
</dbReference>
<keyword evidence="1" id="KW-0472">Membrane</keyword>
<evidence type="ECO:0000313" key="4">
    <source>
        <dbReference type="Proteomes" id="UP000276437"/>
    </source>
</evidence>
<keyword evidence="2" id="KW-0732">Signal</keyword>
<feature type="signal peptide" evidence="2">
    <location>
        <begin position="1"/>
        <end position="26"/>
    </location>
</feature>
<dbReference type="KEGG" id="mana:MAMMFC1_02000"/>
<dbReference type="NCBIfam" id="TIGR02867">
    <property type="entry name" value="spore_II_P"/>
    <property type="match status" value="1"/>
</dbReference>
<evidence type="ECO:0000256" key="1">
    <source>
        <dbReference type="SAM" id="Phobius"/>
    </source>
</evidence>
<keyword evidence="4" id="KW-1185">Reference proteome</keyword>
<dbReference type="EMBL" id="AP018449">
    <property type="protein sequence ID" value="BBB91322.1"/>
    <property type="molecule type" value="Genomic_DNA"/>
</dbReference>
<dbReference type="OrthoDB" id="1633470at2"/>
<reference evidence="3 4" key="1">
    <citation type="journal article" date="2018" name="Int. J. Syst. Evol. Microbiol.">
        <title>Methylomusa anaerophila gen. nov., sp. nov., an anaerobic methanol-utilizing bacterium isolated from a microbial fuel cell.</title>
        <authorList>
            <person name="Amano N."/>
            <person name="Yamamuro A."/>
            <person name="Miyahara M."/>
            <person name="Kouzuma A."/>
            <person name="Abe T."/>
            <person name="Watanabe K."/>
        </authorList>
    </citation>
    <scope>NUCLEOTIDE SEQUENCE [LARGE SCALE GENOMIC DNA]</scope>
    <source>
        <strain evidence="3 4">MMFC1</strain>
    </source>
</reference>
<protein>
    <submittedName>
        <fullName evidence="3">Stage II sporulation protein P</fullName>
    </submittedName>
</protein>
<keyword evidence="1" id="KW-1133">Transmembrane helix</keyword>
<keyword evidence="1" id="KW-0812">Transmembrane</keyword>
<proteinExistence type="predicted"/>
<organism evidence="3 4">
    <name type="scientific">Methylomusa anaerophila</name>
    <dbReference type="NCBI Taxonomy" id="1930071"/>
    <lineage>
        <taxon>Bacteria</taxon>
        <taxon>Bacillati</taxon>
        <taxon>Bacillota</taxon>
        <taxon>Negativicutes</taxon>
        <taxon>Selenomonadales</taxon>
        <taxon>Sporomusaceae</taxon>
        <taxon>Methylomusa</taxon>
    </lineage>
</organism>
<evidence type="ECO:0000256" key="2">
    <source>
        <dbReference type="SAM" id="SignalP"/>
    </source>
</evidence>